<accession>A0A7Y0ACS6</accession>
<evidence type="ECO:0000313" key="1">
    <source>
        <dbReference type="EMBL" id="NML64973.1"/>
    </source>
</evidence>
<organism evidence="1 2">
    <name type="scientific">Hymenobacter polaris</name>
    <dbReference type="NCBI Taxonomy" id="2682546"/>
    <lineage>
        <taxon>Bacteria</taxon>
        <taxon>Pseudomonadati</taxon>
        <taxon>Bacteroidota</taxon>
        <taxon>Cytophagia</taxon>
        <taxon>Cytophagales</taxon>
        <taxon>Hymenobacteraceae</taxon>
        <taxon>Hymenobacter</taxon>
    </lineage>
</organism>
<reference evidence="1 2" key="1">
    <citation type="submission" date="2020-04" db="EMBL/GenBank/DDBJ databases">
        <title>Hymenobacter polaris sp. nov., isolated from Arctic soil.</title>
        <authorList>
            <person name="Dahal R.H."/>
        </authorList>
    </citation>
    <scope>NUCLEOTIDE SEQUENCE [LARGE SCALE GENOMIC DNA]</scope>
    <source>
        <strain evidence="1 2">RP-2-7</strain>
    </source>
</reference>
<dbReference type="RefSeq" id="WP_169530236.1">
    <property type="nucleotide sequence ID" value="NZ_JABBGH010000001.1"/>
</dbReference>
<dbReference type="SUPFAM" id="SSF52833">
    <property type="entry name" value="Thioredoxin-like"/>
    <property type="match status" value="1"/>
</dbReference>
<sequence>MHLYEREGKVAGTYQVNGYPSYYLIGRDGRFVQLWTSRPSDGEQTVAAIEAALKR</sequence>
<dbReference type="InterPro" id="IPR036249">
    <property type="entry name" value="Thioredoxin-like_sf"/>
</dbReference>
<dbReference type="EMBL" id="JABBGH010000001">
    <property type="protein sequence ID" value="NML64973.1"/>
    <property type="molecule type" value="Genomic_DNA"/>
</dbReference>
<dbReference type="AlphaFoldDB" id="A0A7Y0ACS6"/>
<gene>
    <name evidence="1" type="ORF">HHL22_07115</name>
</gene>
<name>A0A7Y0ACS6_9BACT</name>
<proteinExistence type="predicted"/>
<evidence type="ECO:0008006" key="3">
    <source>
        <dbReference type="Google" id="ProtNLM"/>
    </source>
</evidence>
<evidence type="ECO:0000313" key="2">
    <source>
        <dbReference type="Proteomes" id="UP000559626"/>
    </source>
</evidence>
<protein>
    <recommendedName>
        <fullName evidence="3">Redoxin domain-containing protein</fullName>
    </recommendedName>
</protein>
<dbReference type="Proteomes" id="UP000559626">
    <property type="component" value="Unassembled WGS sequence"/>
</dbReference>
<keyword evidence="2" id="KW-1185">Reference proteome</keyword>
<dbReference type="Gene3D" id="3.40.30.10">
    <property type="entry name" value="Glutaredoxin"/>
    <property type="match status" value="1"/>
</dbReference>
<comment type="caution">
    <text evidence="1">The sequence shown here is derived from an EMBL/GenBank/DDBJ whole genome shotgun (WGS) entry which is preliminary data.</text>
</comment>